<evidence type="ECO:0000313" key="2">
    <source>
        <dbReference type="Proteomes" id="UP001595957"/>
    </source>
</evidence>
<dbReference type="RefSeq" id="WP_380806455.1">
    <property type="nucleotide sequence ID" value="NZ_JBHSFZ010000058.1"/>
</dbReference>
<proteinExistence type="predicted"/>
<evidence type="ECO:0008006" key="3">
    <source>
        <dbReference type="Google" id="ProtNLM"/>
    </source>
</evidence>
<name>A0ABV9F4K9_9SPHN</name>
<dbReference type="Gene3D" id="3.10.450.50">
    <property type="match status" value="1"/>
</dbReference>
<dbReference type="SUPFAM" id="SSF54427">
    <property type="entry name" value="NTF2-like"/>
    <property type="match status" value="1"/>
</dbReference>
<comment type="caution">
    <text evidence="1">The sequence shown here is derived from an EMBL/GenBank/DDBJ whole genome shotgun (WGS) entry which is preliminary data.</text>
</comment>
<dbReference type="InterPro" id="IPR032710">
    <property type="entry name" value="NTF2-like_dom_sf"/>
</dbReference>
<organism evidence="1 2">
    <name type="scientific">Sphingobium tyrosinilyticum</name>
    <dbReference type="NCBI Taxonomy" id="2715436"/>
    <lineage>
        <taxon>Bacteria</taxon>
        <taxon>Pseudomonadati</taxon>
        <taxon>Pseudomonadota</taxon>
        <taxon>Alphaproteobacteria</taxon>
        <taxon>Sphingomonadales</taxon>
        <taxon>Sphingomonadaceae</taxon>
        <taxon>Sphingobium</taxon>
    </lineage>
</organism>
<sequence>MTTNDRAEIFLEMARSTYEPQMTAHLHKDQPILLPGAWSAGGKVYDEPWDITFFGPLVGEFKYAVNGAPDSMSCWREYQMYWVGFPDFRLTDYKVFLKEDGWIARITFGGTAPDGQIATVHQADFATVGEDGRLMRMEWFVDTYQWQQQVLTKCSGLTIPEIREIVHQPSGYNKLIDYVLALPQNA</sequence>
<protein>
    <recommendedName>
        <fullName evidence="3">SnoaL-like domain-containing protein</fullName>
    </recommendedName>
</protein>
<dbReference type="EMBL" id="JBHSFZ010000058">
    <property type="protein sequence ID" value="MFC4595807.1"/>
    <property type="molecule type" value="Genomic_DNA"/>
</dbReference>
<keyword evidence="2" id="KW-1185">Reference proteome</keyword>
<evidence type="ECO:0000313" key="1">
    <source>
        <dbReference type="EMBL" id="MFC4595807.1"/>
    </source>
</evidence>
<gene>
    <name evidence="1" type="ORF">ACFO3E_16725</name>
</gene>
<reference evidence="2" key="1">
    <citation type="journal article" date="2019" name="Int. J. Syst. Evol. Microbiol.">
        <title>The Global Catalogue of Microorganisms (GCM) 10K type strain sequencing project: providing services to taxonomists for standard genome sequencing and annotation.</title>
        <authorList>
            <consortium name="The Broad Institute Genomics Platform"/>
            <consortium name="The Broad Institute Genome Sequencing Center for Infectious Disease"/>
            <person name="Wu L."/>
            <person name="Ma J."/>
        </authorList>
    </citation>
    <scope>NUCLEOTIDE SEQUENCE [LARGE SCALE GENOMIC DNA]</scope>
    <source>
        <strain evidence="2">NBRC 103632</strain>
    </source>
</reference>
<dbReference type="Proteomes" id="UP001595957">
    <property type="component" value="Unassembled WGS sequence"/>
</dbReference>
<accession>A0ABV9F4K9</accession>